<dbReference type="EMBL" id="JADIMS010000083">
    <property type="protein sequence ID" value="MBO8450446.1"/>
    <property type="molecule type" value="Genomic_DNA"/>
</dbReference>
<gene>
    <name evidence="4" type="ORF">IAA96_05000</name>
</gene>
<dbReference type="AlphaFoldDB" id="A0A9D9EPN8"/>
<accession>A0A9D9EPN8</accession>
<keyword evidence="1 2" id="KW-0238">DNA-binding</keyword>
<evidence type="ECO:0000313" key="4">
    <source>
        <dbReference type="EMBL" id="MBO8450446.1"/>
    </source>
</evidence>
<reference evidence="4" key="2">
    <citation type="journal article" date="2021" name="PeerJ">
        <title>Extensive microbial diversity within the chicken gut microbiome revealed by metagenomics and culture.</title>
        <authorList>
            <person name="Gilroy R."/>
            <person name="Ravi A."/>
            <person name="Getino M."/>
            <person name="Pursley I."/>
            <person name="Horton D.L."/>
            <person name="Alikhan N.F."/>
            <person name="Baker D."/>
            <person name="Gharbi K."/>
            <person name="Hall N."/>
            <person name="Watson M."/>
            <person name="Adriaenssens E.M."/>
            <person name="Foster-Nyarko E."/>
            <person name="Jarju S."/>
            <person name="Secka A."/>
            <person name="Antonio M."/>
            <person name="Oren A."/>
            <person name="Chaudhuri R.R."/>
            <person name="La Ragione R."/>
            <person name="Hildebrand F."/>
            <person name="Pallen M.J."/>
        </authorList>
    </citation>
    <scope>NUCLEOTIDE SEQUENCE</scope>
    <source>
        <strain evidence="4">B3-4054</strain>
    </source>
</reference>
<dbReference type="InterPro" id="IPR001647">
    <property type="entry name" value="HTH_TetR"/>
</dbReference>
<dbReference type="Gene3D" id="1.10.357.10">
    <property type="entry name" value="Tetracycline Repressor, domain 2"/>
    <property type="match status" value="1"/>
</dbReference>
<dbReference type="PROSITE" id="PS50977">
    <property type="entry name" value="HTH_TETR_2"/>
    <property type="match status" value="1"/>
</dbReference>
<dbReference type="InterPro" id="IPR009057">
    <property type="entry name" value="Homeodomain-like_sf"/>
</dbReference>
<comment type="caution">
    <text evidence="4">The sequence shown here is derived from an EMBL/GenBank/DDBJ whole genome shotgun (WGS) entry which is preliminary data.</text>
</comment>
<evidence type="ECO:0000259" key="3">
    <source>
        <dbReference type="PROSITE" id="PS50977"/>
    </source>
</evidence>
<dbReference type="GO" id="GO:0003677">
    <property type="term" value="F:DNA binding"/>
    <property type="evidence" value="ECO:0007669"/>
    <property type="project" value="UniProtKB-UniRule"/>
</dbReference>
<name>A0A9D9EPN8_9SPIR</name>
<dbReference type="Proteomes" id="UP000823616">
    <property type="component" value="Unassembled WGS sequence"/>
</dbReference>
<evidence type="ECO:0000313" key="5">
    <source>
        <dbReference type="Proteomes" id="UP000823616"/>
    </source>
</evidence>
<sequence length="222" mass="25466">MPKGSEELTNSRKEEIVNACAQLYETVPFKEITLREIGSKTSFTRTSIYNYFHTKEEIFLALLQREYEAWIADLNELAGKGSVRTAGRFPAAFAQTLEKRRCMLKLLSMNTWDLEAGSRLENLTAFKTAYRDSLAAVSRCLEKFFPELTAKDRQEFIYALYPFLFGVYPYTASTEKQIEAMERAQVPFVRYSVREIVGLLVEKLLAGLCGRHGRNGTKRKTK</sequence>
<dbReference type="Pfam" id="PF00440">
    <property type="entry name" value="TetR_N"/>
    <property type="match status" value="1"/>
</dbReference>
<proteinExistence type="predicted"/>
<dbReference type="InterPro" id="IPR041483">
    <property type="entry name" value="TetR_C_34"/>
</dbReference>
<evidence type="ECO:0000256" key="1">
    <source>
        <dbReference type="ARBA" id="ARBA00023125"/>
    </source>
</evidence>
<organism evidence="4 5">
    <name type="scientific">Candidatus Avitreponema avistercoris</name>
    <dbReference type="NCBI Taxonomy" id="2840705"/>
    <lineage>
        <taxon>Bacteria</taxon>
        <taxon>Pseudomonadati</taxon>
        <taxon>Spirochaetota</taxon>
        <taxon>Spirochaetia</taxon>
        <taxon>Spirochaetales</taxon>
        <taxon>Candidatus Avitreponema</taxon>
    </lineage>
</organism>
<evidence type="ECO:0000256" key="2">
    <source>
        <dbReference type="PROSITE-ProRule" id="PRU00335"/>
    </source>
</evidence>
<dbReference type="Pfam" id="PF17929">
    <property type="entry name" value="TetR_C_34"/>
    <property type="match status" value="1"/>
</dbReference>
<feature type="domain" description="HTH tetR-type" evidence="3">
    <location>
        <begin position="10"/>
        <end position="70"/>
    </location>
</feature>
<protein>
    <submittedName>
        <fullName evidence="4">TetR family transcriptional regulator</fullName>
    </submittedName>
</protein>
<feature type="DNA-binding region" description="H-T-H motif" evidence="2">
    <location>
        <begin position="33"/>
        <end position="52"/>
    </location>
</feature>
<reference evidence="4" key="1">
    <citation type="submission" date="2020-10" db="EMBL/GenBank/DDBJ databases">
        <authorList>
            <person name="Gilroy R."/>
        </authorList>
    </citation>
    <scope>NUCLEOTIDE SEQUENCE</scope>
    <source>
        <strain evidence="4">B3-4054</strain>
    </source>
</reference>
<dbReference type="SUPFAM" id="SSF46689">
    <property type="entry name" value="Homeodomain-like"/>
    <property type="match status" value="1"/>
</dbReference>